<dbReference type="PANTHER" id="PTHR43147:SF2">
    <property type="entry name" value="NADP-DEPENDENT OXIDOREDUCTASE DOMAIN-CONTAINING PROTEIN"/>
    <property type="match status" value="1"/>
</dbReference>
<proteinExistence type="predicted"/>
<dbReference type="Gene3D" id="3.20.20.100">
    <property type="entry name" value="NADP-dependent oxidoreductase domain"/>
    <property type="match status" value="1"/>
</dbReference>
<evidence type="ECO:0000256" key="1">
    <source>
        <dbReference type="SAM" id="Phobius"/>
    </source>
</evidence>
<organism evidence="2">
    <name type="scientific">Rhizophora mucronata</name>
    <name type="common">Asiatic mangrove</name>
    <dbReference type="NCBI Taxonomy" id="61149"/>
    <lineage>
        <taxon>Eukaryota</taxon>
        <taxon>Viridiplantae</taxon>
        <taxon>Streptophyta</taxon>
        <taxon>Embryophyta</taxon>
        <taxon>Tracheophyta</taxon>
        <taxon>Spermatophyta</taxon>
        <taxon>Magnoliopsida</taxon>
        <taxon>eudicotyledons</taxon>
        <taxon>Gunneridae</taxon>
        <taxon>Pentapetalae</taxon>
        <taxon>rosids</taxon>
        <taxon>fabids</taxon>
        <taxon>Malpighiales</taxon>
        <taxon>Rhizophoraceae</taxon>
        <taxon>Rhizophora</taxon>
    </lineage>
</organism>
<evidence type="ECO:0000313" key="2">
    <source>
        <dbReference type="EMBL" id="MBX29317.1"/>
    </source>
</evidence>
<reference evidence="2" key="1">
    <citation type="submission" date="2018-02" db="EMBL/GenBank/DDBJ databases">
        <title>Rhizophora mucronata_Transcriptome.</title>
        <authorList>
            <person name="Meera S.P."/>
            <person name="Sreeshan A."/>
            <person name="Augustine A."/>
        </authorList>
    </citation>
    <scope>NUCLEOTIDE SEQUENCE</scope>
    <source>
        <tissue evidence="2">Leaf</tissue>
    </source>
</reference>
<accession>A0A2P2MGJ7</accession>
<dbReference type="EMBL" id="GGEC01048833">
    <property type="protein sequence ID" value="MBX29317.1"/>
    <property type="molecule type" value="Transcribed_RNA"/>
</dbReference>
<keyword evidence="1" id="KW-0472">Membrane</keyword>
<protein>
    <submittedName>
        <fullName evidence="2">Uncharacterized protein</fullName>
    </submittedName>
</protein>
<sequence length="99" mass="11184">MLLVLDRIYTWKVKIACNPLLLLVVPLPYFSSLMPFLFILVGTLNAAFVLQHPLVASAIFGATKSWQLQEVLDACEVYLTPELIMEINKIHARFPNPCP</sequence>
<feature type="transmembrane region" description="Helical" evidence="1">
    <location>
        <begin position="29"/>
        <end position="50"/>
    </location>
</feature>
<dbReference type="InterPro" id="IPR036812">
    <property type="entry name" value="NAD(P)_OxRdtase_dom_sf"/>
</dbReference>
<keyword evidence="1" id="KW-1133">Transmembrane helix</keyword>
<dbReference type="PANTHER" id="PTHR43147">
    <property type="entry name" value="PROTEIN TAS"/>
    <property type="match status" value="1"/>
</dbReference>
<dbReference type="SUPFAM" id="SSF51430">
    <property type="entry name" value="NAD(P)-linked oxidoreductase"/>
    <property type="match status" value="1"/>
</dbReference>
<keyword evidence="1" id="KW-0812">Transmembrane</keyword>
<name>A0A2P2MGJ7_RHIMU</name>
<dbReference type="AlphaFoldDB" id="A0A2P2MGJ7"/>